<keyword evidence="2" id="KW-1133">Transmembrane helix</keyword>
<evidence type="ECO:0000259" key="4">
    <source>
        <dbReference type="Pfam" id="PF23357"/>
    </source>
</evidence>
<dbReference type="Pfam" id="PF09822">
    <property type="entry name" value="ABC_transp_aux"/>
    <property type="match status" value="1"/>
</dbReference>
<organism evidence="5 6">
    <name type="scientific">Desulforhabdus amnigena</name>
    <dbReference type="NCBI Taxonomy" id="40218"/>
    <lineage>
        <taxon>Bacteria</taxon>
        <taxon>Pseudomonadati</taxon>
        <taxon>Thermodesulfobacteriota</taxon>
        <taxon>Syntrophobacteria</taxon>
        <taxon>Syntrophobacterales</taxon>
        <taxon>Syntrophobacteraceae</taxon>
        <taxon>Desulforhabdus</taxon>
    </lineage>
</organism>
<sequence>MPDKKKRNRIWSYGSNSVVSTLFFLGILVFIALIAEEHPWRVDLTESGRYTLAEQTRNILKTLDQPVEIKAFFPTSSPQEMQARELLETYRYFNKKISYEFIDPDRQPDVARRYEIRNYGTLVLEGYGKKQSIQNIDEENLTNAFLKLTTKEQKKIYFLTGHGEHSSQLEDKNGYAHARSALEKDNYVVADLNLMQKNEVPRDAAMVIIGGPEKPVFPEEVKRLNTYLNEGGKVFVLLDPYRDGGLRDFLKAHGIELKDDIIVDESVGIFGGNYLMPLAAKYGHHKITQNFNIATFYPEARSVRIMNPLPKGVEVEALASTSQDAWAETNLKLLEEQHKVGFDEKEDLSGPVPLAVAAEIDPREFNAEGAGGSSAGDREEKKNDDTGKGAAKGYLLVSGDSDFVANSYFGLSGNADLFLNMVNFLAGDENLITIERKESQGRPLLLTQNQFYLLVWMVLVVVPLIVILSGLVVYRVRRSQR</sequence>
<keyword evidence="2" id="KW-0812">Transmembrane</keyword>
<accession>A0A9W6FTJ8</accession>
<name>A0A9W6FTJ8_9BACT</name>
<evidence type="ECO:0000259" key="3">
    <source>
        <dbReference type="Pfam" id="PF09822"/>
    </source>
</evidence>
<protein>
    <recommendedName>
        <fullName evidence="7">ABC-type uncharacterized transport system domain-containing protein</fullName>
    </recommendedName>
</protein>
<evidence type="ECO:0008006" key="7">
    <source>
        <dbReference type="Google" id="ProtNLM"/>
    </source>
</evidence>
<proteinExistence type="predicted"/>
<dbReference type="Gene3D" id="3.40.30.10">
    <property type="entry name" value="Glutaredoxin"/>
    <property type="match status" value="1"/>
</dbReference>
<keyword evidence="6" id="KW-1185">Reference proteome</keyword>
<evidence type="ECO:0000313" key="6">
    <source>
        <dbReference type="Proteomes" id="UP001144372"/>
    </source>
</evidence>
<feature type="transmembrane region" description="Helical" evidence="2">
    <location>
        <begin position="12"/>
        <end position="35"/>
    </location>
</feature>
<dbReference type="Proteomes" id="UP001144372">
    <property type="component" value="Unassembled WGS sequence"/>
</dbReference>
<feature type="compositionally biased region" description="Basic and acidic residues" evidence="1">
    <location>
        <begin position="376"/>
        <end position="387"/>
    </location>
</feature>
<dbReference type="InterPro" id="IPR055396">
    <property type="entry name" value="DUF7088"/>
</dbReference>
<dbReference type="SUPFAM" id="SSF52317">
    <property type="entry name" value="Class I glutamine amidotransferase-like"/>
    <property type="match status" value="1"/>
</dbReference>
<dbReference type="AlphaFoldDB" id="A0A9W6FTJ8"/>
<keyword evidence="2" id="KW-0472">Membrane</keyword>
<dbReference type="InterPro" id="IPR029062">
    <property type="entry name" value="Class_I_gatase-like"/>
</dbReference>
<dbReference type="EMBL" id="BSDR01000001">
    <property type="protein sequence ID" value="GLI34085.1"/>
    <property type="molecule type" value="Genomic_DNA"/>
</dbReference>
<reference evidence="5" key="1">
    <citation type="submission" date="2022-12" db="EMBL/GenBank/DDBJ databases">
        <title>Reference genome sequencing for broad-spectrum identification of bacterial and archaeal isolates by mass spectrometry.</title>
        <authorList>
            <person name="Sekiguchi Y."/>
            <person name="Tourlousse D.M."/>
        </authorList>
    </citation>
    <scope>NUCLEOTIDE SEQUENCE</scope>
    <source>
        <strain evidence="5">ASRB1</strain>
    </source>
</reference>
<dbReference type="Pfam" id="PF23357">
    <property type="entry name" value="DUF7088"/>
    <property type="match status" value="1"/>
</dbReference>
<feature type="domain" description="ABC-type uncharacterised transport system" evidence="3">
    <location>
        <begin position="153"/>
        <end position="420"/>
    </location>
</feature>
<feature type="domain" description="DUF7088" evidence="4">
    <location>
        <begin position="46"/>
        <end position="116"/>
    </location>
</feature>
<comment type="caution">
    <text evidence="5">The sequence shown here is derived from an EMBL/GenBank/DDBJ whole genome shotgun (WGS) entry which is preliminary data.</text>
</comment>
<dbReference type="InterPro" id="IPR019196">
    <property type="entry name" value="ABC_transp_unknown"/>
</dbReference>
<evidence type="ECO:0000256" key="2">
    <source>
        <dbReference type="SAM" id="Phobius"/>
    </source>
</evidence>
<dbReference type="RefSeq" id="WP_281793354.1">
    <property type="nucleotide sequence ID" value="NZ_BSDR01000001.1"/>
</dbReference>
<evidence type="ECO:0000313" key="5">
    <source>
        <dbReference type="EMBL" id="GLI34085.1"/>
    </source>
</evidence>
<feature type="region of interest" description="Disordered" evidence="1">
    <location>
        <begin position="366"/>
        <end position="387"/>
    </location>
</feature>
<evidence type="ECO:0000256" key="1">
    <source>
        <dbReference type="SAM" id="MobiDB-lite"/>
    </source>
</evidence>
<feature type="transmembrane region" description="Helical" evidence="2">
    <location>
        <begin position="451"/>
        <end position="474"/>
    </location>
</feature>
<gene>
    <name evidence="5" type="ORF">DAMNIGENAA_15180</name>
</gene>